<evidence type="ECO:0000256" key="3">
    <source>
        <dbReference type="ARBA" id="ARBA00022679"/>
    </source>
</evidence>
<name>I3SA15_LOTJA</name>
<dbReference type="EMBL" id="BT137312">
    <property type="protein sequence ID" value="AFK37107.1"/>
    <property type="molecule type" value="mRNA"/>
</dbReference>
<dbReference type="InterPro" id="IPR027417">
    <property type="entry name" value="P-loop_NTPase"/>
</dbReference>
<dbReference type="OrthoDB" id="1726730at2759"/>
<dbReference type="Pfam" id="PF00406">
    <property type="entry name" value="ADK"/>
    <property type="match status" value="1"/>
</dbReference>
<evidence type="ECO:0000256" key="2">
    <source>
        <dbReference type="ARBA" id="ARBA00012955"/>
    </source>
</evidence>
<reference evidence="7" key="1">
    <citation type="submission" date="2012-05" db="EMBL/GenBank/DDBJ databases">
        <authorList>
            <person name="Krishnakumar V."/>
            <person name="Cheung F."/>
            <person name="Xiao Y."/>
            <person name="Chan A."/>
            <person name="Moskal W.A."/>
            <person name="Town C.D."/>
        </authorList>
    </citation>
    <scope>NUCLEOTIDE SEQUENCE</scope>
</reference>
<dbReference type="KEGG" id="lja:130721207"/>
<evidence type="ECO:0000313" key="7">
    <source>
        <dbReference type="EMBL" id="AFK37107.1"/>
    </source>
</evidence>
<proteinExistence type="evidence at transcript level"/>
<evidence type="ECO:0000256" key="6">
    <source>
        <dbReference type="ARBA" id="ARBA00031517"/>
    </source>
</evidence>
<organism evidence="7">
    <name type="scientific">Lotus japonicus</name>
    <name type="common">Lotus corniculatus var. japonicus</name>
    <dbReference type="NCBI Taxonomy" id="34305"/>
    <lineage>
        <taxon>Eukaryota</taxon>
        <taxon>Viridiplantae</taxon>
        <taxon>Streptophyta</taxon>
        <taxon>Embryophyta</taxon>
        <taxon>Tracheophyta</taxon>
        <taxon>Spermatophyta</taxon>
        <taxon>Magnoliopsida</taxon>
        <taxon>eudicotyledons</taxon>
        <taxon>Gunneridae</taxon>
        <taxon>Pentapetalae</taxon>
        <taxon>rosids</taxon>
        <taxon>fabids</taxon>
        <taxon>Fabales</taxon>
        <taxon>Fabaceae</taxon>
        <taxon>Papilionoideae</taxon>
        <taxon>50 kb inversion clade</taxon>
        <taxon>NPAAA clade</taxon>
        <taxon>Hologalegina</taxon>
        <taxon>robinioid clade</taxon>
        <taxon>Loteae</taxon>
        <taxon>Lotus</taxon>
    </lineage>
</organism>
<comment type="similarity">
    <text evidence="1">Belongs to the adenylate kinase family.</text>
</comment>
<dbReference type="GO" id="GO:0004017">
    <property type="term" value="F:AMP kinase activity"/>
    <property type="evidence" value="ECO:0007669"/>
    <property type="project" value="UniProtKB-EC"/>
</dbReference>
<dbReference type="RefSeq" id="XP_057427948.1">
    <property type="nucleotide sequence ID" value="XM_057571965.1"/>
</dbReference>
<sequence length="116" mass="13020">MASSRSTCPDLEDEDVDLKSELLRYIKRAHKPDKQRRFIPYGKGKGKGKGTQSQNCLCHLTTDDMVRAAVEAKTPLGIKAKEAMDKGEPVSYDLLIRIMTQALKNQSCRIGYWSTS</sequence>
<keyword evidence="5" id="KW-0418">Kinase</keyword>
<evidence type="ECO:0000256" key="4">
    <source>
        <dbReference type="ARBA" id="ARBA00022741"/>
    </source>
</evidence>
<dbReference type="InterPro" id="IPR000850">
    <property type="entry name" value="Adenylat/UMP-CMP_kin"/>
</dbReference>
<dbReference type="GeneID" id="130721207"/>
<dbReference type="SUPFAM" id="SSF52540">
    <property type="entry name" value="P-loop containing nucleoside triphosphate hydrolases"/>
    <property type="match status" value="1"/>
</dbReference>
<dbReference type="PANTHER" id="PTHR23359">
    <property type="entry name" value="NUCLEOTIDE KINASE"/>
    <property type="match status" value="1"/>
</dbReference>
<keyword evidence="3" id="KW-0808">Transferase</keyword>
<dbReference type="GO" id="GO:0005524">
    <property type="term" value="F:ATP binding"/>
    <property type="evidence" value="ECO:0007669"/>
    <property type="project" value="InterPro"/>
</dbReference>
<accession>I3SA15</accession>
<protein>
    <recommendedName>
        <fullName evidence="2">adenylate kinase</fullName>
        <ecNumber evidence="2">2.7.4.3</ecNumber>
    </recommendedName>
    <alternativeName>
        <fullName evidence="6">ATP:AMP phosphotransferase</fullName>
    </alternativeName>
</protein>
<dbReference type="AlphaFoldDB" id="I3SA15"/>
<dbReference type="EC" id="2.7.4.3" evidence="2"/>
<evidence type="ECO:0000256" key="1">
    <source>
        <dbReference type="ARBA" id="ARBA00007220"/>
    </source>
</evidence>
<dbReference type="Gene3D" id="3.40.50.300">
    <property type="entry name" value="P-loop containing nucleotide triphosphate hydrolases"/>
    <property type="match status" value="1"/>
</dbReference>
<evidence type="ECO:0000256" key="5">
    <source>
        <dbReference type="ARBA" id="ARBA00022777"/>
    </source>
</evidence>
<keyword evidence="4" id="KW-0547">Nucleotide-binding</keyword>